<dbReference type="STRING" id="1271860.SAMN05216174_103234"/>
<dbReference type="EMBL" id="FMZZ01000003">
    <property type="protein sequence ID" value="SDC63852.1"/>
    <property type="molecule type" value="Genomic_DNA"/>
</dbReference>
<dbReference type="Gene3D" id="1.25.40.10">
    <property type="entry name" value="Tetratricopeptide repeat domain"/>
    <property type="match status" value="1"/>
</dbReference>
<dbReference type="Pfam" id="PF00196">
    <property type="entry name" value="GerE"/>
    <property type="match status" value="1"/>
</dbReference>
<dbReference type="PRINTS" id="PR00038">
    <property type="entry name" value="HTHLUXR"/>
</dbReference>
<dbReference type="OrthoDB" id="9812579at2"/>
<dbReference type="PROSITE" id="PS50043">
    <property type="entry name" value="HTH_LUXR_2"/>
    <property type="match status" value="1"/>
</dbReference>
<dbReference type="InterPro" id="IPR036388">
    <property type="entry name" value="WH-like_DNA-bd_sf"/>
</dbReference>
<feature type="domain" description="HTH luxR-type" evidence="1">
    <location>
        <begin position="702"/>
        <end position="767"/>
    </location>
</feature>
<gene>
    <name evidence="2" type="ORF">SAMN05216174_103234</name>
</gene>
<dbReference type="SMART" id="SM00421">
    <property type="entry name" value="HTH_LUXR"/>
    <property type="match status" value="1"/>
</dbReference>
<dbReference type="GO" id="GO:0003677">
    <property type="term" value="F:DNA binding"/>
    <property type="evidence" value="ECO:0007669"/>
    <property type="project" value="InterPro"/>
</dbReference>
<dbReference type="InterPro" id="IPR027417">
    <property type="entry name" value="P-loop_NTPase"/>
</dbReference>
<dbReference type="Proteomes" id="UP000199501">
    <property type="component" value="Unassembled WGS sequence"/>
</dbReference>
<dbReference type="GO" id="GO:0016887">
    <property type="term" value="F:ATP hydrolysis activity"/>
    <property type="evidence" value="ECO:0007669"/>
    <property type="project" value="InterPro"/>
</dbReference>
<name>A0A1G6N7M4_9PSEU</name>
<dbReference type="GO" id="GO:0004674">
    <property type="term" value="F:protein serine/threonine kinase activity"/>
    <property type="evidence" value="ECO:0007669"/>
    <property type="project" value="UniProtKB-KW"/>
</dbReference>
<dbReference type="SUPFAM" id="SSF52540">
    <property type="entry name" value="P-loop containing nucleoside triphosphate hydrolases"/>
    <property type="match status" value="1"/>
</dbReference>
<proteinExistence type="predicted"/>
<dbReference type="Gene3D" id="1.10.10.10">
    <property type="entry name" value="Winged helix-like DNA-binding domain superfamily/Winged helix DNA-binding domain"/>
    <property type="match status" value="1"/>
</dbReference>
<dbReference type="Gene3D" id="3.40.50.300">
    <property type="entry name" value="P-loop containing nucleotide triphosphate hydrolases"/>
    <property type="match status" value="1"/>
</dbReference>
<evidence type="ECO:0000313" key="3">
    <source>
        <dbReference type="Proteomes" id="UP000199501"/>
    </source>
</evidence>
<dbReference type="PANTHER" id="PTHR47691:SF3">
    <property type="entry name" value="HTH-TYPE TRANSCRIPTIONAL REGULATOR RV0890C-RELATED"/>
    <property type="match status" value="1"/>
</dbReference>
<dbReference type="RefSeq" id="WP_091449508.1">
    <property type="nucleotide sequence ID" value="NZ_FMZZ01000003.1"/>
</dbReference>
<keyword evidence="2" id="KW-0808">Transferase</keyword>
<keyword evidence="2" id="KW-0723">Serine/threonine-protein kinase</keyword>
<dbReference type="PROSITE" id="PS00622">
    <property type="entry name" value="HTH_LUXR_1"/>
    <property type="match status" value="1"/>
</dbReference>
<dbReference type="InterPro" id="IPR011990">
    <property type="entry name" value="TPR-like_helical_dom_sf"/>
</dbReference>
<dbReference type="InterPro" id="IPR058852">
    <property type="entry name" value="HTH_77"/>
</dbReference>
<evidence type="ECO:0000259" key="1">
    <source>
        <dbReference type="PROSITE" id="PS50043"/>
    </source>
</evidence>
<organism evidence="2 3">
    <name type="scientific">Actinokineospora iranica</name>
    <dbReference type="NCBI Taxonomy" id="1271860"/>
    <lineage>
        <taxon>Bacteria</taxon>
        <taxon>Bacillati</taxon>
        <taxon>Actinomycetota</taxon>
        <taxon>Actinomycetes</taxon>
        <taxon>Pseudonocardiales</taxon>
        <taxon>Pseudonocardiaceae</taxon>
        <taxon>Actinokineospora</taxon>
    </lineage>
</organism>
<dbReference type="Pfam" id="PF13401">
    <property type="entry name" value="AAA_22"/>
    <property type="match status" value="1"/>
</dbReference>
<accession>A0A1G6N7M4</accession>
<protein>
    <submittedName>
        <fullName evidence="2">Non-specific serine/threonine protein kinase</fullName>
    </submittedName>
</protein>
<dbReference type="GO" id="GO:0006355">
    <property type="term" value="P:regulation of DNA-templated transcription"/>
    <property type="evidence" value="ECO:0007669"/>
    <property type="project" value="InterPro"/>
</dbReference>
<dbReference type="InterPro" id="IPR049945">
    <property type="entry name" value="AAA_22"/>
</dbReference>
<dbReference type="Pfam" id="PF25872">
    <property type="entry name" value="HTH_77"/>
    <property type="match status" value="1"/>
</dbReference>
<dbReference type="InterPro" id="IPR000792">
    <property type="entry name" value="Tscrpt_reg_LuxR_C"/>
</dbReference>
<sequence length="772" mass="83958">MVPGGERVGNLPVPVSAFVGRAAELRSIPARLRETRMLTIHGPGGVGKTQLALRLGRHLAEDNPGGLWFADLTAVSDPALLVTHVADAVGVRDQSARPVLDSLVDFFRDRPALLVLDNCEHVAAAVADLATVLLDAAPRLRVVATSRLAPLHIPDERLHRLDPLPVPPDQRTTLDDVLANDAVRLLLDRAAAATPSFEVTADNQDDVVRLVRRLDGLPLAITLAAARLRTLTVTQLVDRLDRAFSVLAADTRALAPHHRTLSAVIDWSHQLCDEDERLVWERCSVFEAGFDLDAAEAVCAGGPIAREQVLDLVDGLIQKSILVVGADGNLARYRMMETTRQYGAARLAERGETDAVRERHLAHYHGLTSLAVRQWFAPGQRELDWLRRVQAELPNVRAAMQHAADAGGDHAITGLGIAVSLGALRIWFFRGPFREGYYWLRRLLDAQPSCSPRELRVEALARACWIAVCMGDHARADAAIAECRALDPNHPAVVVVEGCRRMIIHSDSAAVHQLARARRALIAAGNIGDGHMAGMLWGMALAFFGTPAESQQVSREIDEEARSHRALWALTWTRWVRGLTELRYGSPVAAVALFRESLAQQVDLADNWGSAWSAHGVAWALAAAGKTTDAARILGAVRTLRVVTGIQIANLGPFGDQHVATERTCLRALGTEAYRAAFEKGAALSVSDGYALALGMDLPDPTPDPWHPLTAREREVAELAAEGLSNREIAEKLNIGIRTVETHVRRLLPKLGLRRRAQLGHWAAKAAAFPPS</sequence>
<dbReference type="PANTHER" id="PTHR47691">
    <property type="entry name" value="REGULATOR-RELATED"/>
    <property type="match status" value="1"/>
</dbReference>
<dbReference type="AlphaFoldDB" id="A0A1G6N7M4"/>
<keyword evidence="2" id="KW-0418">Kinase</keyword>
<dbReference type="InterPro" id="IPR016032">
    <property type="entry name" value="Sig_transdc_resp-reg_C-effctor"/>
</dbReference>
<dbReference type="SUPFAM" id="SSF48452">
    <property type="entry name" value="TPR-like"/>
    <property type="match status" value="1"/>
</dbReference>
<keyword evidence="3" id="KW-1185">Reference proteome</keyword>
<reference evidence="3" key="1">
    <citation type="submission" date="2016-10" db="EMBL/GenBank/DDBJ databases">
        <authorList>
            <person name="Varghese N."/>
            <person name="Submissions S."/>
        </authorList>
    </citation>
    <scope>NUCLEOTIDE SEQUENCE [LARGE SCALE GENOMIC DNA]</scope>
    <source>
        <strain evidence="3">IBRC-M 10403</strain>
    </source>
</reference>
<dbReference type="CDD" id="cd06170">
    <property type="entry name" value="LuxR_C_like"/>
    <property type="match status" value="1"/>
</dbReference>
<evidence type="ECO:0000313" key="2">
    <source>
        <dbReference type="EMBL" id="SDC63852.1"/>
    </source>
</evidence>
<dbReference type="SUPFAM" id="SSF46894">
    <property type="entry name" value="C-terminal effector domain of the bipartite response regulators"/>
    <property type="match status" value="1"/>
</dbReference>
<dbReference type="PRINTS" id="PR00364">
    <property type="entry name" value="DISEASERSIST"/>
</dbReference>